<sequence>MENVTFNLSMDKINNFGNDRDISFTNISVTLFNSNFLKMTNAVLYSVFQLLLPNIVAGLGLIGNLLSFLVLSKEKVSNTRIFLLKTLTITDSTFLLLTIPFSVNGRHQIGDITFNVDISDFIYLLLPSLSAASTLTTWMVVLVTIDRYMHITKPIRVKTLLTVKRMKWTVGCLVVGACLYNVPRYFEWHHGDGTCLLSCNPSYNLIYNVILNATLRYFGPVFIVSILNVRLVKAIQNSQSKLKQMTCKEIEERNHGITMIAIVSVFMICSISSLVTEVTNMLSMYNIISLPIFKQIMMDTVSNFFLVCNSSFNFVIYFMIGKSFRKKLKQLFKGKNNNTPIH</sequence>
<accession>A0A8J1TFH9</accession>
<dbReference type="PRINTS" id="PR00237">
    <property type="entry name" value="GPCRRHODOPSN"/>
</dbReference>
<keyword evidence="2 5" id="KW-0812">Transmembrane</keyword>
<keyword evidence="5" id="KW-0807">Transducer</keyword>
<dbReference type="CDD" id="cd14978">
    <property type="entry name" value="7tmA_FMRFamide_R-like"/>
    <property type="match status" value="1"/>
</dbReference>
<keyword evidence="5" id="KW-0675">Receptor</keyword>
<dbReference type="OrthoDB" id="9835842at2759"/>
<protein>
    <submittedName>
        <fullName evidence="6">Uncharacterized protein</fullName>
    </submittedName>
</protein>
<dbReference type="PANTHER" id="PTHR46641">
    <property type="entry name" value="FMRFAMIDE RECEPTOR-RELATED"/>
    <property type="match status" value="1"/>
</dbReference>
<dbReference type="PROSITE" id="PS00237">
    <property type="entry name" value="G_PROTEIN_RECEP_F1_1"/>
    <property type="match status" value="1"/>
</dbReference>
<reference evidence="6" key="1">
    <citation type="submission" date="2022-03" db="EMBL/GenBank/DDBJ databases">
        <authorList>
            <person name="Martin C."/>
        </authorList>
    </citation>
    <scope>NUCLEOTIDE SEQUENCE</scope>
</reference>
<comment type="similarity">
    <text evidence="5">Belongs to the G-protein coupled receptor 1 family.</text>
</comment>
<keyword evidence="3" id="KW-1133">Transmembrane helix</keyword>
<evidence type="ECO:0000256" key="4">
    <source>
        <dbReference type="ARBA" id="ARBA00023136"/>
    </source>
</evidence>
<dbReference type="InterPro" id="IPR052954">
    <property type="entry name" value="GPCR-Ligand_Int"/>
</dbReference>
<comment type="caution">
    <text evidence="6">The sequence shown here is derived from an EMBL/GenBank/DDBJ whole genome shotgun (WGS) entry which is preliminary data.</text>
</comment>
<dbReference type="InterPro" id="IPR000276">
    <property type="entry name" value="GPCR_Rhodpsn"/>
</dbReference>
<evidence type="ECO:0000256" key="3">
    <source>
        <dbReference type="ARBA" id="ARBA00022989"/>
    </source>
</evidence>
<keyword evidence="7" id="KW-1185">Reference proteome</keyword>
<dbReference type="AlphaFoldDB" id="A0A8J1TFH9"/>
<dbReference type="EMBL" id="CAIIXF020000002">
    <property type="protein sequence ID" value="CAH1776608.1"/>
    <property type="molecule type" value="Genomic_DNA"/>
</dbReference>
<dbReference type="InterPro" id="IPR017452">
    <property type="entry name" value="GPCR_Rhodpsn_7TM"/>
</dbReference>
<dbReference type="GO" id="GO:0004930">
    <property type="term" value="F:G protein-coupled receptor activity"/>
    <property type="evidence" value="ECO:0007669"/>
    <property type="project" value="UniProtKB-KW"/>
</dbReference>
<keyword evidence="5" id="KW-0297">G-protein coupled receptor</keyword>
<gene>
    <name evidence="6" type="ORF">OFUS_LOCUS3766</name>
</gene>
<dbReference type="GO" id="GO:0016020">
    <property type="term" value="C:membrane"/>
    <property type="evidence" value="ECO:0007669"/>
    <property type="project" value="UniProtKB-SubCell"/>
</dbReference>
<dbReference type="Pfam" id="PF00001">
    <property type="entry name" value="7tm_1"/>
    <property type="match status" value="1"/>
</dbReference>
<keyword evidence="4" id="KW-0472">Membrane</keyword>
<dbReference type="SUPFAM" id="SSF81321">
    <property type="entry name" value="Family A G protein-coupled receptor-like"/>
    <property type="match status" value="1"/>
</dbReference>
<dbReference type="Gene3D" id="1.20.1070.10">
    <property type="entry name" value="Rhodopsin 7-helix transmembrane proteins"/>
    <property type="match status" value="1"/>
</dbReference>
<organism evidence="6 7">
    <name type="scientific">Owenia fusiformis</name>
    <name type="common">Polychaete worm</name>
    <dbReference type="NCBI Taxonomy" id="6347"/>
    <lineage>
        <taxon>Eukaryota</taxon>
        <taxon>Metazoa</taxon>
        <taxon>Spiralia</taxon>
        <taxon>Lophotrochozoa</taxon>
        <taxon>Annelida</taxon>
        <taxon>Polychaeta</taxon>
        <taxon>Sedentaria</taxon>
        <taxon>Canalipalpata</taxon>
        <taxon>Sabellida</taxon>
        <taxon>Oweniida</taxon>
        <taxon>Oweniidae</taxon>
        <taxon>Owenia</taxon>
    </lineage>
</organism>
<evidence type="ECO:0000313" key="6">
    <source>
        <dbReference type="EMBL" id="CAH1776608.1"/>
    </source>
</evidence>
<dbReference type="Proteomes" id="UP000749559">
    <property type="component" value="Unassembled WGS sequence"/>
</dbReference>
<name>A0A8J1TFH9_OWEFU</name>
<evidence type="ECO:0000313" key="7">
    <source>
        <dbReference type="Proteomes" id="UP000749559"/>
    </source>
</evidence>
<evidence type="ECO:0000256" key="1">
    <source>
        <dbReference type="ARBA" id="ARBA00004370"/>
    </source>
</evidence>
<dbReference type="PROSITE" id="PS50262">
    <property type="entry name" value="G_PROTEIN_RECEP_F1_2"/>
    <property type="match status" value="1"/>
</dbReference>
<proteinExistence type="inferred from homology"/>
<dbReference type="PANTHER" id="PTHR46641:SF2">
    <property type="entry name" value="FMRFAMIDE RECEPTOR"/>
    <property type="match status" value="1"/>
</dbReference>
<evidence type="ECO:0000256" key="2">
    <source>
        <dbReference type="ARBA" id="ARBA00022692"/>
    </source>
</evidence>
<comment type="subcellular location">
    <subcellularLocation>
        <location evidence="1">Membrane</location>
    </subcellularLocation>
</comment>
<evidence type="ECO:0000256" key="5">
    <source>
        <dbReference type="RuleBase" id="RU000688"/>
    </source>
</evidence>